<sequence>MDSFYKTFTPKKPKRITSQNEILDEEQDDRNTEICHHLKNLFLQDKPKYDQFPDWINHIYSSGKLELAEGAEPIHPLVLLFEWAKDENCCALLFDYIIPLINDINLPKSPTFFCPNLSIIFFFLKNISYRSNPNFKDYCREYWQTFLLFHTDTFPIIPGRVFSEFPLYRIMSTHILTYLLLWLNELSLLKHDDNVSVVHGYIMELILQKQPLLAKEMGIKCLLDLINNNFQVKNLTKFIPALLIAPFPQFHIDIFRCIRSLICYLQPGDYKTELHGFLMTIQNYFIHFEYFSEFLLMMSSLIQNDLFDYYPPIYWCHLGARVFFVIFDADQEFLHNSIHFIYILLHNLLELQESQEEPHAPNYIEYFIKLIKNPTTQGSVLSLADEVIQKIFLSTETLNNFIEIINIIFQVKIEYNDIDHPLSD</sequence>
<comment type="caution">
    <text evidence="1">The sequence shown here is derived from an EMBL/GenBank/DDBJ whole genome shotgun (WGS) entry which is preliminary data.</text>
</comment>
<evidence type="ECO:0000313" key="1">
    <source>
        <dbReference type="EMBL" id="OHS96739.1"/>
    </source>
</evidence>
<dbReference type="EMBL" id="MLAK01001156">
    <property type="protein sequence ID" value="OHS96739.1"/>
    <property type="molecule type" value="Genomic_DNA"/>
</dbReference>
<keyword evidence="2" id="KW-1185">Reference proteome</keyword>
<dbReference type="VEuPathDB" id="TrichDB:TRFO_37051"/>
<reference evidence="1" key="1">
    <citation type="submission" date="2016-10" db="EMBL/GenBank/DDBJ databases">
        <authorList>
            <person name="Benchimol M."/>
            <person name="Almeida L.G."/>
            <person name="Vasconcelos A.T."/>
            <person name="Perreira-Neves A."/>
            <person name="Rosa I.A."/>
            <person name="Tasca T."/>
            <person name="Bogo M.R."/>
            <person name="de Souza W."/>
        </authorList>
    </citation>
    <scope>NUCLEOTIDE SEQUENCE [LARGE SCALE GENOMIC DNA]</scope>
    <source>
        <strain evidence="1">K</strain>
    </source>
</reference>
<protein>
    <submittedName>
        <fullName evidence="1">Uncharacterized protein</fullName>
    </submittedName>
</protein>
<proteinExistence type="predicted"/>
<dbReference type="Proteomes" id="UP000179807">
    <property type="component" value="Unassembled WGS sequence"/>
</dbReference>
<dbReference type="RefSeq" id="XP_068349876.1">
    <property type="nucleotide sequence ID" value="XM_068511203.1"/>
</dbReference>
<accession>A0A1J4JGG8</accession>
<name>A0A1J4JGG8_9EUKA</name>
<dbReference type="GeneID" id="94845907"/>
<evidence type="ECO:0000313" key="2">
    <source>
        <dbReference type="Proteomes" id="UP000179807"/>
    </source>
</evidence>
<dbReference type="AlphaFoldDB" id="A0A1J4JGG8"/>
<organism evidence="1 2">
    <name type="scientific">Tritrichomonas foetus</name>
    <dbReference type="NCBI Taxonomy" id="1144522"/>
    <lineage>
        <taxon>Eukaryota</taxon>
        <taxon>Metamonada</taxon>
        <taxon>Parabasalia</taxon>
        <taxon>Tritrichomonadida</taxon>
        <taxon>Tritrichomonadidae</taxon>
        <taxon>Tritrichomonas</taxon>
    </lineage>
</organism>
<gene>
    <name evidence="1" type="ORF">TRFO_37051</name>
</gene>